<dbReference type="AlphaFoldDB" id="A0A099KE10"/>
<dbReference type="OrthoDB" id="7170694at2"/>
<dbReference type="EMBL" id="JQEC01000057">
    <property type="protein sequence ID" value="KGJ88994.1"/>
    <property type="molecule type" value="Genomic_DNA"/>
</dbReference>
<evidence type="ECO:0000313" key="2">
    <source>
        <dbReference type="Proteomes" id="UP000029868"/>
    </source>
</evidence>
<dbReference type="RefSeq" id="WP_033083915.1">
    <property type="nucleotide sequence ID" value="NZ_JQEC01000057.1"/>
</dbReference>
<gene>
    <name evidence="1" type="ORF">GAB14E_3990</name>
</gene>
<evidence type="ECO:0000313" key="1">
    <source>
        <dbReference type="EMBL" id="KGJ88994.1"/>
    </source>
</evidence>
<protein>
    <submittedName>
        <fullName evidence="1">Uncharacterized protein</fullName>
    </submittedName>
</protein>
<dbReference type="PATRIC" id="fig|28229.3.peg.3961"/>
<dbReference type="Proteomes" id="UP000029868">
    <property type="component" value="Unassembled WGS sequence"/>
</dbReference>
<organism evidence="1 2">
    <name type="scientific">Colwellia psychrerythraea</name>
    <name type="common">Vibrio psychroerythus</name>
    <dbReference type="NCBI Taxonomy" id="28229"/>
    <lineage>
        <taxon>Bacteria</taxon>
        <taxon>Pseudomonadati</taxon>
        <taxon>Pseudomonadota</taxon>
        <taxon>Gammaproteobacteria</taxon>
        <taxon>Alteromonadales</taxon>
        <taxon>Colwelliaceae</taxon>
        <taxon>Colwellia</taxon>
    </lineage>
</organism>
<reference evidence="1 2" key="1">
    <citation type="submission" date="2014-08" db="EMBL/GenBank/DDBJ databases">
        <title>Genomic and Phenotypic Diversity of Colwellia psychrerythraea strains from Disparate Marine Basins.</title>
        <authorList>
            <person name="Techtmann S.M."/>
            <person name="Stelling S.C."/>
            <person name="Utturkar S.M."/>
            <person name="Alshibli N."/>
            <person name="Harris A."/>
            <person name="Brown S.D."/>
            <person name="Hazen T.C."/>
        </authorList>
    </citation>
    <scope>NUCLEOTIDE SEQUENCE [LARGE SCALE GENOMIC DNA]</scope>
    <source>
        <strain evidence="1 2">GAB14E</strain>
    </source>
</reference>
<proteinExistence type="predicted"/>
<name>A0A099KE10_COLPS</name>
<comment type="caution">
    <text evidence="1">The sequence shown here is derived from an EMBL/GenBank/DDBJ whole genome shotgun (WGS) entry which is preliminary data.</text>
</comment>
<accession>A0A099KE10</accession>
<sequence length="295" mass="32871">MFSTFLKAKPVIDEASKEWIFDTFYWSMQQLDGDFFKNSSELILPNNNFYPGSSSSVEEMAGTIFSNTLKYTGMTKWPLKLVPADNFRQKPMPQLFFQSPLRGESAKISAYANSNGSSNISYKVEGEAVAPDLDTSIDIAFHSSQLNQPQDMIAYLVQIQAGILVNQHAVLPSDTDISRKDAPGGKDALAQTIDLVACFMGFGVIFANTAYQFKGGCGSCNNRNLNRQAALPELETVYALALFCVIKAIDIKQVKKELKSHLYKPFRQAHKEITLYLQQTANTEHAQLLIAKRNI</sequence>